<gene>
    <name evidence="3" type="ORF">CMC5_016710</name>
</gene>
<dbReference type="FunFam" id="3.40.50.720:FF:000121">
    <property type="entry name" value="Prostaglandin reductase 2"/>
    <property type="match status" value="1"/>
</dbReference>
<accession>A0A0K1E9I3</accession>
<dbReference type="InterPro" id="IPR036291">
    <property type="entry name" value="NAD(P)-bd_dom_sf"/>
</dbReference>
<dbReference type="InterPro" id="IPR045010">
    <property type="entry name" value="MDR_fam"/>
</dbReference>
<feature type="domain" description="Enoyl reductase (ER)" evidence="2">
    <location>
        <begin position="19"/>
        <end position="337"/>
    </location>
</feature>
<dbReference type="EMBL" id="CP012159">
    <property type="protein sequence ID" value="AKT37530.1"/>
    <property type="molecule type" value="Genomic_DNA"/>
</dbReference>
<dbReference type="KEGG" id="ccro:CMC5_016710"/>
<dbReference type="InterPro" id="IPR013149">
    <property type="entry name" value="ADH-like_C"/>
</dbReference>
<dbReference type="SUPFAM" id="SSF50129">
    <property type="entry name" value="GroES-like"/>
    <property type="match status" value="2"/>
</dbReference>
<dbReference type="CDD" id="cd05288">
    <property type="entry name" value="PGDH"/>
    <property type="match status" value="1"/>
</dbReference>
<dbReference type="AlphaFoldDB" id="A0A0K1E9I3"/>
<name>A0A0K1E9I3_CHOCO</name>
<dbReference type="PANTHER" id="PTHR43205:SF7">
    <property type="entry name" value="PROSTAGLANDIN REDUCTASE 1"/>
    <property type="match status" value="1"/>
</dbReference>
<dbReference type="SUPFAM" id="SSF51735">
    <property type="entry name" value="NAD(P)-binding Rossmann-fold domains"/>
    <property type="match status" value="1"/>
</dbReference>
<dbReference type="InterPro" id="IPR041694">
    <property type="entry name" value="ADH_N_2"/>
</dbReference>
<dbReference type="Gene3D" id="3.40.50.720">
    <property type="entry name" value="NAD(P)-binding Rossmann-like Domain"/>
    <property type="match status" value="1"/>
</dbReference>
<dbReference type="STRING" id="52.CMC5_016710"/>
<evidence type="ECO:0000313" key="3">
    <source>
        <dbReference type="EMBL" id="AKT37530.1"/>
    </source>
</evidence>
<dbReference type="Proteomes" id="UP000067626">
    <property type="component" value="Chromosome"/>
</dbReference>
<evidence type="ECO:0000256" key="1">
    <source>
        <dbReference type="ARBA" id="ARBA00023002"/>
    </source>
</evidence>
<sequence>MADVKTRRIVLASRPQGAPTPENFRLEEAPLPQPAEGQLLLKVLYLSLDPYMRGRMSAARSYTNPTELGDVMPAGTVAEVIASRHPDHAVGDIVLSYAGWQTHALSDGTGLRKLDPTFAPLSTALGVLGMPGFTAYAGLLTIGRPRAGETLVVAAASGPVGSAVGQIAKLKGARAIGIAGGPEKCAFVRDELGFDVALDHKAPDFPEQLAKACPEGVDIYFENVSGKVWDAVFPLFNEFARIPVCGLIASYNATGPFEGPDRLPHLMRDILSKSLTLRGFIQREFVAEQFPDFLRDMSTWIRDGRVRYREDIVDGLENAPEAFIGLLQGKNFGKLVVRLGQPS</sequence>
<dbReference type="GO" id="GO:0016628">
    <property type="term" value="F:oxidoreductase activity, acting on the CH-CH group of donors, NAD or NADP as acceptor"/>
    <property type="evidence" value="ECO:0007669"/>
    <property type="project" value="InterPro"/>
</dbReference>
<proteinExistence type="predicted"/>
<dbReference type="InterPro" id="IPR011032">
    <property type="entry name" value="GroES-like_sf"/>
</dbReference>
<keyword evidence="4" id="KW-1185">Reference proteome</keyword>
<organism evidence="3 4">
    <name type="scientific">Chondromyces crocatus</name>
    <dbReference type="NCBI Taxonomy" id="52"/>
    <lineage>
        <taxon>Bacteria</taxon>
        <taxon>Pseudomonadati</taxon>
        <taxon>Myxococcota</taxon>
        <taxon>Polyangia</taxon>
        <taxon>Polyangiales</taxon>
        <taxon>Polyangiaceae</taxon>
        <taxon>Chondromyces</taxon>
    </lineage>
</organism>
<evidence type="ECO:0000259" key="2">
    <source>
        <dbReference type="SMART" id="SM00829"/>
    </source>
</evidence>
<dbReference type="RefSeq" id="WP_050429882.1">
    <property type="nucleotide sequence ID" value="NZ_CP012159.1"/>
</dbReference>
<evidence type="ECO:0000313" key="4">
    <source>
        <dbReference type="Proteomes" id="UP000067626"/>
    </source>
</evidence>
<dbReference type="Pfam" id="PF16884">
    <property type="entry name" value="ADH_N_2"/>
    <property type="match status" value="1"/>
</dbReference>
<keyword evidence="1" id="KW-0560">Oxidoreductase</keyword>
<dbReference type="PATRIC" id="fig|52.7.peg.1790"/>
<dbReference type="OrthoDB" id="9805663at2"/>
<dbReference type="InterPro" id="IPR020843">
    <property type="entry name" value="ER"/>
</dbReference>
<protein>
    <submittedName>
        <fullName evidence="3">NADP-dependent oxidoreductase</fullName>
    </submittedName>
</protein>
<reference evidence="3 4" key="1">
    <citation type="submission" date="2015-07" db="EMBL/GenBank/DDBJ databases">
        <title>Genome analysis of myxobacterium Chondromyces crocatus Cm c5 reveals a high potential for natural compound synthesis and the genetic basis for the loss of fruiting body formation.</title>
        <authorList>
            <person name="Zaburannyi N."/>
            <person name="Bunk B."/>
            <person name="Maier J."/>
            <person name="Overmann J."/>
            <person name="Mueller R."/>
        </authorList>
    </citation>
    <scope>NUCLEOTIDE SEQUENCE [LARGE SCALE GENOMIC DNA]</scope>
    <source>
        <strain evidence="3 4">Cm c5</strain>
    </source>
</reference>
<dbReference type="PANTHER" id="PTHR43205">
    <property type="entry name" value="PROSTAGLANDIN REDUCTASE"/>
    <property type="match status" value="1"/>
</dbReference>
<dbReference type="Gene3D" id="3.90.180.10">
    <property type="entry name" value="Medium-chain alcohol dehydrogenases, catalytic domain"/>
    <property type="match status" value="1"/>
</dbReference>
<dbReference type="SMART" id="SM00829">
    <property type="entry name" value="PKS_ER"/>
    <property type="match status" value="1"/>
</dbReference>
<dbReference type="Pfam" id="PF00107">
    <property type="entry name" value="ADH_zinc_N"/>
    <property type="match status" value="1"/>
</dbReference>